<dbReference type="Gene3D" id="2.30.40.10">
    <property type="entry name" value="Urease, subunit C, domain 1"/>
    <property type="match status" value="1"/>
</dbReference>
<keyword evidence="4" id="KW-1185">Reference proteome</keyword>
<dbReference type="SUPFAM" id="SSF51338">
    <property type="entry name" value="Composite domain of metallo-dependent hydrolases"/>
    <property type="match status" value="1"/>
</dbReference>
<feature type="chain" id="PRO_5025617125" evidence="1">
    <location>
        <begin position="29"/>
        <end position="586"/>
    </location>
</feature>
<feature type="signal peptide" evidence="1">
    <location>
        <begin position="1"/>
        <end position="28"/>
    </location>
</feature>
<dbReference type="Pfam" id="PF07969">
    <property type="entry name" value="Amidohydro_3"/>
    <property type="match status" value="1"/>
</dbReference>
<evidence type="ECO:0000313" key="3">
    <source>
        <dbReference type="EMBL" id="QIB64570.1"/>
    </source>
</evidence>
<evidence type="ECO:0000259" key="2">
    <source>
        <dbReference type="Pfam" id="PF07969"/>
    </source>
</evidence>
<evidence type="ECO:0000256" key="1">
    <source>
        <dbReference type="SAM" id="SignalP"/>
    </source>
</evidence>
<reference evidence="3 4" key="1">
    <citation type="submission" date="2020-02" db="EMBL/GenBank/DDBJ databases">
        <title>Genome sequencing for Kineobactrum sp. M2.</title>
        <authorList>
            <person name="Park S.-J."/>
        </authorList>
    </citation>
    <scope>NUCLEOTIDE SEQUENCE [LARGE SCALE GENOMIC DNA]</scope>
    <source>
        <strain evidence="3 4">M2</strain>
    </source>
</reference>
<dbReference type="InterPro" id="IPR033932">
    <property type="entry name" value="YtcJ-like"/>
</dbReference>
<dbReference type="InterPro" id="IPR013108">
    <property type="entry name" value="Amidohydro_3"/>
</dbReference>
<dbReference type="KEGG" id="kim:G3T16_03290"/>
<dbReference type="PANTHER" id="PTHR22642:SF2">
    <property type="entry name" value="PROTEIN LONG AFTER FAR-RED 3"/>
    <property type="match status" value="1"/>
</dbReference>
<dbReference type="Gene3D" id="3.20.20.140">
    <property type="entry name" value="Metal-dependent hydrolases"/>
    <property type="match status" value="1"/>
</dbReference>
<dbReference type="EMBL" id="CP048711">
    <property type="protein sequence ID" value="QIB64570.1"/>
    <property type="molecule type" value="Genomic_DNA"/>
</dbReference>
<dbReference type="InterPro" id="IPR011059">
    <property type="entry name" value="Metal-dep_hydrolase_composite"/>
</dbReference>
<keyword evidence="3" id="KW-0378">Hydrolase</keyword>
<dbReference type="PANTHER" id="PTHR22642">
    <property type="entry name" value="IMIDAZOLONEPROPIONASE"/>
    <property type="match status" value="1"/>
</dbReference>
<gene>
    <name evidence="3" type="ORF">G3T16_03290</name>
</gene>
<dbReference type="AlphaFoldDB" id="A0A6C0TXL2"/>
<organism evidence="3 4">
    <name type="scientific">Kineobactrum salinum</name>
    <dbReference type="NCBI Taxonomy" id="2708301"/>
    <lineage>
        <taxon>Bacteria</taxon>
        <taxon>Pseudomonadati</taxon>
        <taxon>Pseudomonadota</taxon>
        <taxon>Gammaproteobacteria</taxon>
        <taxon>Cellvibrionales</taxon>
        <taxon>Halieaceae</taxon>
        <taxon>Kineobactrum</taxon>
    </lineage>
</organism>
<dbReference type="InterPro" id="IPR032466">
    <property type="entry name" value="Metal_Hydrolase"/>
</dbReference>
<name>A0A6C0TXL2_9GAMM</name>
<sequence>MPGLIQRTGALAVAIGCAVIASAGATTADGTGTAADTIYHNARFYTVDEAQPWVEAVAVQDGRYVYAGSAEGVKAWQGAATELIDLGGAMAMPGINDAHVHSQRGGVKSLFECSFPFSATPDQIAARVAECVDDNPEALWIRGGQWSSGFFDNHDIDSPREFLDAVSGDKAVLLNDDSNHNGWVNSKALQLAGIDADTPDPADGTIVRDPVTGEPNGLLLEGAEQRVSDQLPAWTDQQLRRGTLEAMAIANRFGITGMKEAYASPQSMAVFQGLDREGQASVHMALAIETPYGHREQPLDYDHIDELQQRYLSDNVHTRFVKLFMDGVPTSSRTAAMLAPYTGTDADDPASAGTLHLPAELLTRDLIELDKRGYTVKIHAAGDRSVRVVLDAIAAARKANGDSGLRHELAHAGYIDDSDLPRFAALDAVADLSPYLWHPSPIMDSVVAAVGSPRGEQYFPVKTLLEAEAPVLAGSDWPAAVETIDPWLGVEAMVTRRDPSGQYPGTFWPEQAVSLEQALRIFTLAGARALGLADTTGSIEVGKSADLIVLDRDLFTIDADDISDTRVKLTLFQGRPVYRAQTQVSQ</sequence>
<evidence type="ECO:0000313" key="4">
    <source>
        <dbReference type="Proteomes" id="UP000477680"/>
    </source>
</evidence>
<accession>A0A6C0TXL2</accession>
<feature type="domain" description="Amidohydrolase 3" evidence="2">
    <location>
        <begin position="82"/>
        <end position="578"/>
    </location>
</feature>
<protein>
    <submittedName>
        <fullName evidence="3">Amidohydrolase</fullName>
    </submittedName>
</protein>
<dbReference type="GO" id="GO:0016810">
    <property type="term" value="F:hydrolase activity, acting on carbon-nitrogen (but not peptide) bonds"/>
    <property type="evidence" value="ECO:0007669"/>
    <property type="project" value="InterPro"/>
</dbReference>
<keyword evidence="1" id="KW-0732">Signal</keyword>
<dbReference type="SUPFAM" id="SSF51556">
    <property type="entry name" value="Metallo-dependent hydrolases"/>
    <property type="match status" value="1"/>
</dbReference>
<dbReference type="CDD" id="cd01300">
    <property type="entry name" value="YtcJ_like"/>
    <property type="match status" value="1"/>
</dbReference>
<proteinExistence type="predicted"/>
<dbReference type="Gene3D" id="3.10.310.70">
    <property type="match status" value="1"/>
</dbReference>
<dbReference type="Proteomes" id="UP000477680">
    <property type="component" value="Chromosome"/>
</dbReference>
<dbReference type="RefSeq" id="WP_163493820.1">
    <property type="nucleotide sequence ID" value="NZ_CP048711.1"/>
</dbReference>